<dbReference type="Pfam" id="PF04085">
    <property type="entry name" value="MreC"/>
    <property type="match status" value="1"/>
</dbReference>
<dbReference type="PANTHER" id="PTHR34138">
    <property type="entry name" value="CELL SHAPE-DETERMINING PROTEIN MREC"/>
    <property type="match status" value="1"/>
</dbReference>
<accession>A0A2T0V0G9</accession>
<organism evidence="6 7">
    <name type="scientific">Knoellia remsis</name>
    <dbReference type="NCBI Taxonomy" id="407159"/>
    <lineage>
        <taxon>Bacteria</taxon>
        <taxon>Bacillati</taxon>
        <taxon>Actinomycetota</taxon>
        <taxon>Actinomycetes</taxon>
        <taxon>Micrococcales</taxon>
        <taxon>Intrasporangiaceae</taxon>
        <taxon>Knoellia</taxon>
    </lineage>
</organism>
<dbReference type="Gene3D" id="2.40.10.350">
    <property type="entry name" value="Rod shape-determining protein MreC, domain 2"/>
    <property type="match status" value="1"/>
</dbReference>
<protein>
    <recommendedName>
        <fullName evidence="2">Cell shape-determining protein MreC</fullName>
    </recommendedName>
    <alternativeName>
        <fullName evidence="4">Cell shape protein MreC</fullName>
    </alternativeName>
</protein>
<evidence type="ECO:0000256" key="3">
    <source>
        <dbReference type="ARBA" id="ARBA00022960"/>
    </source>
</evidence>
<dbReference type="InterPro" id="IPR055342">
    <property type="entry name" value="MreC_beta-barrel_core"/>
</dbReference>
<dbReference type="InterPro" id="IPR007221">
    <property type="entry name" value="MreC"/>
</dbReference>
<gene>
    <name evidence="6" type="ORF">BCF74_1015</name>
</gene>
<sequence>MRDARSQRRRRRLVGVALVVTLALVVLDLVAAPGPDLLRRGAATVLGPLERVLAPGDRPGVEELRRENERLAEDLRTARLSAEEGRAVAELLASPATSGATVVPARVVGVGAPGPQGVVRLTIDVGSRDGIEVDRTVVAAGGLVGRVDAVAPWTSDVLVVGGPDVVVGARVGAAGALATVGGPGSAATGRAPGELGMTLVEAGRLAVGDEVRTLGSVDGRPFVPGVLIGTVSAVEPQRGRLAPSGSVRPAVDIGRLSVVGVLLTEPRSAPRPAATGGGS</sequence>
<dbReference type="PANTHER" id="PTHR34138:SF1">
    <property type="entry name" value="CELL SHAPE-DETERMINING PROTEIN MREC"/>
    <property type="match status" value="1"/>
</dbReference>
<dbReference type="InterPro" id="IPR042175">
    <property type="entry name" value="Cell/Rod_MreC_2"/>
</dbReference>
<dbReference type="AlphaFoldDB" id="A0A2T0V0G9"/>
<comment type="caution">
    <text evidence="6">The sequence shown here is derived from an EMBL/GenBank/DDBJ whole genome shotgun (WGS) entry which is preliminary data.</text>
</comment>
<evidence type="ECO:0000256" key="2">
    <source>
        <dbReference type="ARBA" id="ARBA00013855"/>
    </source>
</evidence>
<dbReference type="GO" id="GO:0008360">
    <property type="term" value="P:regulation of cell shape"/>
    <property type="evidence" value="ECO:0007669"/>
    <property type="project" value="UniProtKB-KW"/>
</dbReference>
<evidence type="ECO:0000259" key="5">
    <source>
        <dbReference type="Pfam" id="PF04085"/>
    </source>
</evidence>
<keyword evidence="7" id="KW-1185">Reference proteome</keyword>
<dbReference type="Gene3D" id="2.40.10.340">
    <property type="entry name" value="Rod shape-determining protein MreC, domain 1"/>
    <property type="match status" value="1"/>
</dbReference>
<dbReference type="EMBL" id="PVTI01000001">
    <property type="protein sequence ID" value="PRY63607.1"/>
    <property type="molecule type" value="Genomic_DNA"/>
</dbReference>
<evidence type="ECO:0000313" key="6">
    <source>
        <dbReference type="EMBL" id="PRY63607.1"/>
    </source>
</evidence>
<comment type="similarity">
    <text evidence="1">Belongs to the MreC family.</text>
</comment>
<reference evidence="6 7" key="1">
    <citation type="submission" date="2018-03" db="EMBL/GenBank/DDBJ databases">
        <title>Genomic Encyclopedia of Archaeal and Bacterial Type Strains, Phase II (KMG-II): from individual species to whole genera.</title>
        <authorList>
            <person name="Goeker M."/>
        </authorList>
    </citation>
    <scope>NUCLEOTIDE SEQUENCE [LARGE SCALE GENOMIC DNA]</scope>
    <source>
        <strain evidence="6 7">ATCC BAA-1496</strain>
    </source>
</reference>
<dbReference type="GO" id="GO:0005886">
    <property type="term" value="C:plasma membrane"/>
    <property type="evidence" value="ECO:0007669"/>
    <property type="project" value="TreeGrafter"/>
</dbReference>
<dbReference type="Proteomes" id="UP000237822">
    <property type="component" value="Unassembled WGS sequence"/>
</dbReference>
<keyword evidence="3" id="KW-0133">Cell shape</keyword>
<name>A0A2T0V0G9_9MICO</name>
<evidence type="ECO:0000256" key="4">
    <source>
        <dbReference type="ARBA" id="ARBA00032089"/>
    </source>
</evidence>
<evidence type="ECO:0000256" key="1">
    <source>
        <dbReference type="ARBA" id="ARBA00009369"/>
    </source>
</evidence>
<evidence type="ECO:0000313" key="7">
    <source>
        <dbReference type="Proteomes" id="UP000237822"/>
    </source>
</evidence>
<proteinExistence type="inferred from homology"/>
<feature type="domain" description="Rod shape-determining protein MreC beta-barrel core" evidence="5">
    <location>
        <begin position="120"/>
        <end position="262"/>
    </location>
</feature>
<dbReference type="InterPro" id="IPR042177">
    <property type="entry name" value="Cell/Rod_1"/>
</dbReference>
<dbReference type="RefSeq" id="WP_170070079.1">
    <property type="nucleotide sequence ID" value="NZ_PVTI01000001.1"/>
</dbReference>